<gene>
    <name evidence="1" type="ORF">SCLCIDRAFT_1214935</name>
</gene>
<dbReference type="Proteomes" id="UP000053989">
    <property type="component" value="Unassembled WGS sequence"/>
</dbReference>
<dbReference type="AlphaFoldDB" id="A0A0C3E3J5"/>
<keyword evidence="2" id="KW-1185">Reference proteome</keyword>
<evidence type="ECO:0000313" key="1">
    <source>
        <dbReference type="EMBL" id="KIM62586.1"/>
    </source>
</evidence>
<dbReference type="HOGENOM" id="CLU_2321730_0_0_1"/>
<reference evidence="1 2" key="1">
    <citation type="submission" date="2014-04" db="EMBL/GenBank/DDBJ databases">
        <authorList>
            <consortium name="DOE Joint Genome Institute"/>
            <person name="Kuo A."/>
            <person name="Kohler A."/>
            <person name="Nagy L.G."/>
            <person name="Floudas D."/>
            <person name="Copeland A."/>
            <person name="Barry K.W."/>
            <person name="Cichocki N."/>
            <person name="Veneault-Fourrey C."/>
            <person name="LaButti K."/>
            <person name="Lindquist E.A."/>
            <person name="Lipzen A."/>
            <person name="Lundell T."/>
            <person name="Morin E."/>
            <person name="Murat C."/>
            <person name="Sun H."/>
            <person name="Tunlid A."/>
            <person name="Henrissat B."/>
            <person name="Grigoriev I.V."/>
            <person name="Hibbett D.S."/>
            <person name="Martin F."/>
            <person name="Nordberg H.P."/>
            <person name="Cantor M.N."/>
            <person name="Hua S.X."/>
        </authorList>
    </citation>
    <scope>NUCLEOTIDE SEQUENCE [LARGE SCALE GENOMIC DNA]</scope>
    <source>
        <strain evidence="1 2">Foug A</strain>
    </source>
</reference>
<reference evidence="2" key="2">
    <citation type="submission" date="2015-01" db="EMBL/GenBank/DDBJ databases">
        <title>Evolutionary Origins and Diversification of the Mycorrhizal Mutualists.</title>
        <authorList>
            <consortium name="DOE Joint Genome Institute"/>
            <consortium name="Mycorrhizal Genomics Consortium"/>
            <person name="Kohler A."/>
            <person name="Kuo A."/>
            <person name="Nagy L.G."/>
            <person name="Floudas D."/>
            <person name="Copeland A."/>
            <person name="Barry K.W."/>
            <person name="Cichocki N."/>
            <person name="Veneault-Fourrey C."/>
            <person name="LaButti K."/>
            <person name="Lindquist E.A."/>
            <person name="Lipzen A."/>
            <person name="Lundell T."/>
            <person name="Morin E."/>
            <person name="Murat C."/>
            <person name="Riley R."/>
            <person name="Ohm R."/>
            <person name="Sun H."/>
            <person name="Tunlid A."/>
            <person name="Henrissat B."/>
            <person name="Grigoriev I.V."/>
            <person name="Hibbett D.S."/>
            <person name="Martin F."/>
        </authorList>
    </citation>
    <scope>NUCLEOTIDE SEQUENCE [LARGE SCALE GENOMIC DNA]</scope>
    <source>
        <strain evidence="2">Foug A</strain>
    </source>
</reference>
<organism evidence="1 2">
    <name type="scientific">Scleroderma citrinum Foug A</name>
    <dbReference type="NCBI Taxonomy" id="1036808"/>
    <lineage>
        <taxon>Eukaryota</taxon>
        <taxon>Fungi</taxon>
        <taxon>Dikarya</taxon>
        <taxon>Basidiomycota</taxon>
        <taxon>Agaricomycotina</taxon>
        <taxon>Agaricomycetes</taxon>
        <taxon>Agaricomycetidae</taxon>
        <taxon>Boletales</taxon>
        <taxon>Sclerodermatineae</taxon>
        <taxon>Sclerodermataceae</taxon>
        <taxon>Scleroderma</taxon>
    </lineage>
</organism>
<proteinExistence type="predicted"/>
<accession>A0A0C3E3J5</accession>
<dbReference type="EMBL" id="KN822041">
    <property type="protein sequence ID" value="KIM62586.1"/>
    <property type="molecule type" value="Genomic_DNA"/>
</dbReference>
<dbReference type="OrthoDB" id="514777at2759"/>
<evidence type="ECO:0000313" key="2">
    <source>
        <dbReference type="Proteomes" id="UP000053989"/>
    </source>
</evidence>
<dbReference type="InParanoid" id="A0A0C3E3J5"/>
<protein>
    <submittedName>
        <fullName evidence="1">Uncharacterized protein</fullName>
    </submittedName>
</protein>
<sequence length="99" mass="10981">MRVFHGEDEHSGISRAPQAGFCFPESFEKGFIAAAHFLDVAAVRRNRAYHDMAIMLKSAGLDKEEEKVICIAGKVKESKKLVQLTLQWSVMTVANATTL</sequence>
<name>A0A0C3E3J5_9AGAM</name>